<dbReference type="GO" id="GO:0043531">
    <property type="term" value="F:ADP binding"/>
    <property type="evidence" value="ECO:0007669"/>
    <property type="project" value="TreeGrafter"/>
</dbReference>
<name>A0A502M7P7_9MOLU</name>
<dbReference type="EMBL" id="VFSY01000022">
    <property type="protein sequence ID" value="TPI02274.1"/>
    <property type="molecule type" value="Genomic_DNA"/>
</dbReference>
<evidence type="ECO:0000256" key="6">
    <source>
        <dbReference type="ARBA" id="ARBA00022840"/>
    </source>
</evidence>
<dbReference type="NCBIfam" id="NF045936">
    <property type="entry name" value="MSC_0619_alpha"/>
    <property type="match status" value="1"/>
</dbReference>
<dbReference type="Gene3D" id="3.40.50.12240">
    <property type="match status" value="1"/>
</dbReference>
<dbReference type="Proteomes" id="UP000317904">
    <property type="component" value="Unassembled WGS sequence"/>
</dbReference>
<comment type="subunit">
    <text evidence="12">F-type ATPases have 2 components, CF(1) - the catalytic core - and CF(0) - the membrane proton channel. CF(1) has five subunits: alpha(3), beta(3), gamma(1), delta(1), epsilon(1). CF(0) has four main subunits: a(1), b(1), b'(1) and c(9-12).</text>
</comment>
<evidence type="ECO:0000313" key="14">
    <source>
        <dbReference type="EMBL" id="TPI02274.1"/>
    </source>
</evidence>
<keyword evidence="10" id="KW-0139">CF(1)</keyword>
<organism evidence="14 15">
    <name type="scientific">Mycoplasma struthionis</name>
    <dbReference type="NCBI Taxonomy" id="538220"/>
    <lineage>
        <taxon>Bacteria</taxon>
        <taxon>Bacillati</taxon>
        <taxon>Mycoplasmatota</taxon>
        <taxon>Mollicutes</taxon>
        <taxon>Mycoplasmataceae</taxon>
        <taxon>Mycoplasma</taxon>
    </lineage>
</organism>
<dbReference type="GO" id="GO:0005524">
    <property type="term" value="F:ATP binding"/>
    <property type="evidence" value="ECO:0007669"/>
    <property type="project" value="UniProtKB-KW"/>
</dbReference>
<accession>A0A502M7P7</accession>
<comment type="caution">
    <text evidence="14">The sequence shown here is derived from an EMBL/GenBank/DDBJ whole genome shotgun (WGS) entry which is preliminary data.</text>
</comment>
<comment type="subcellular location">
    <subcellularLocation>
        <location evidence="1">Membrane</location>
    </subcellularLocation>
</comment>
<evidence type="ECO:0000256" key="2">
    <source>
        <dbReference type="ARBA" id="ARBA00008936"/>
    </source>
</evidence>
<dbReference type="Pfam" id="PF00006">
    <property type="entry name" value="ATP-synt_ab"/>
    <property type="match status" value="1"/>
</dbReference>
<evidence type="ECO:0000313" key="15">
    <source>
        <dbReference type="Proteomes" id="UP000317904"/>
    </source>
</evidence>
<dbReference type="PANTHER" id="PTHR48082:SF2">
    <property type="entry name" value="ATP SYNTHASE SUBUNIT ALPHA, MITOCHONDRIAL"/>
    <property type="match status" value="1"/>
</dbReference>
<dbReference type="AlphaFoldDB" id="A0A502M7P7"/>
<dbReference type="NCBIfam" id="NF005523">
    <property type="entry name" value="PRK07165.1"/>
    <property type="match status" value="1"/>
</dbReference>
<dbReference type="PROSITE" id="PS00152">
    <property type="entry name" value="ATPASE_ALPHA_BETA"/>
    <property type="match status" value="1"/>
</dbReference>
<keyword evidence="11" id="KW-0066">ATP synthesis</keyword>
<evidence type="ECO:0000256" key="12">
    <source>
        <dbReference type="ARBA" id="ARBA00026013"/>
    </source>
</evidence>
<evidence type="ECO:0000259" key="13">
    <source>
        <dbReference type="Pfam" id="PF00006"/>
    </source>
</evidence>
<keyword evidence="7" id="KW-1278">Translocase</keyword>
<comment type="similarity">
    <text evidence="2">Belongs to the ATPase alpha/beta chains family.</text>
</comment>
<dbReference type="RefSeq" id="WP_140700993.1">
    <property type="nucleotide sequence ID" value="NZ_VFSY01000022.1"/>
</dbReference>
<proteinExistence type="inferred from homology"/>
<feature type="domain" description="ATPase F1/V1/A1 complex alpha/beta subunit nucleotide-binding" evidence="13">
    <location>
        <begin position="136"/>
        <end position="343"/>
    </location>
</feature>
<evidence type="ECO:0000256" key="1">
    <source>
        <dbReference type="ARBA" id="ARBA00004370"/>
    </source>
</evidence>
<evidence type="ECO:0000256" key="7">
    <source>
        <dbReference type="ARBA" id="ARBA00022967"/>
    </source>
</evidence>
<reference evidence="14 15" key="1">
    <citation type="submission" date="2019-06" db="EMBL/GenBank/DDBJ databases">
        <title>A comparative genomics study of ostrich specific Mycoplasmas.</title>
        <authorList>
            <person name="Botes A."/>
            <person name="Nel T."/>
        </authorList>
    </citation>
    <scope>NUCLEOTIDE SEQUENCE [LARGE SCALE GENOMIC DNA]</scope>
    <source>
        <strain evidence="14 15">Ms01</strain>
    </source>
</reference>
<keyword evidence="3" id="KW-0813">Transport</keyword>
<keyword evidence="4" id="KW-0547">Nucleotide-binding</keyword>
<dbReference type="SUPFAM" id="SSF52540">
    <property type="entry name" value="P-loop containing nucleoside triphosphate hydrolases"/>
    <property type="match status" value="1"/>
</dbReference>
<evidence type="ECO:0000256" key="4">
    <source>
        <dbReference type="ARBA" id="ARBA00022741"/>
    </source>
</evidence>
<dbReference type="PANTHER" id="PTHR48082">
    <property type="entry name" value="ATP SYNTHASE SUBUNIT ALPHA, MITOCHONDRIAL"/>
    <property type="match status" value="1"/>
</dbReference>
<evidence type="ECO:0000256" key="9">
    <source>
        <dbReference type="ARBA" id="ARBA00023136"/>
    </source>
</evidence>
<evidence type="ECO:0000256" key="5">
    <source>
        <dbReference type="ARBA" id="ARBA00022781"/>
    </source>
</evidence>
<dbReference type="FunFam" id="3.40.50.300:FF:002432">
    <property type="entry name" value="ATP synthase subunit alpha, mitochondrial"/>
    <property type="match status" value="1"/>
</dbReference>
<dbReference type="GO" id="GO:0046933">
    <property type="term" value="F:proton-transporting ATP synthase activity, rotational mechanism"/>
    <property type="evidence" value="ECO:0007669"/>
    <property type="project" value="InterPro"/>
</dbReference>
<keyword evidence="6" id="KW-0067">ATP-binding</keyword>
<evidence type="ECO:0000256" key="3">
    <source>
        <dbReference type="ARBA" id="ARBA00022448"/>
    </source>
</evidence>
<dbReference type="InterPro" id="IPR020003">
    <property type="entry name" value="ATPase_a/bsu_AS"/>
</dbReference>
<evidence type="ECO:0000256" key="11">
    <source>
        <dbReference type="ARBA" id="ARBA00023310"/>
    </source>
</evidence>
<dbReference type="InterPro" id="IPR027417">
    <property type="entry name" value="P-loop_NTPase"/>
</dbReference>
<sequence length="510" mass="57625">MAKENKLIITAIFDYVIEVTGNNDYQQNQMFALKDNKNAQLLLISASENKAFCLSNGDINDFAIGKEVIEIENTNTVQTSLDYLGKIIDIKNNILFPLVKEQPKKFLKYNSQIFNTYTKLLDYEPLTDQLKTGYVLADLLIPIGKGQRELIIGNRKTGKTHIALNAIINQKNQNVKCVYVAIGQQHSQVSAIYEMLKANGALDYTMIVAAKSDNPYDQYLAPYVAMAHAENLSYESDVLIVFDDLTAHANIFREIALLTNKPVGKEAFPGDMFFAHSRLLERSGKFKNRKSITALPILQIIDNDITSLIASNVISITDGQLVTNDKLFALNYLPAIDVDLSVSRIGGAVQKEHISRIAHEVGKIFRAYKRQTKLASLKYDLNDETKALINKGQLIENMFIQKGVSIYSDENMYLMSKLISWNIFSDVKDIEVAIKFLEALFATNELANEVFKKIMANSLPNETKAKEYFAFVLKQYGEYKNLGWKINIDKEFVRLSDSEIQAIENIMEAK</sequence>
<dbReference type="InterPro" id="IPR005294">
    <property type="entry name" value="ATP_synth_F1_asu"/>
</dbReference>
<evidence type="ECO:0000256" key="8">
    <source>
        <dbReference type="ARBA" id="ARBA00023065"/>
    </source>
</evidence>
<protein>
    <submittedName>
        <fullName evidence="14">ATP F0F1 synthase subunit alpha</fullName>
    </submittedName>
</protein>
<dbReference type="InterPro" id="IPR000194">
    <property type="entry name" value="ATPase_F1/V1/A1_a/bsu_nucl-bd"/>
</dbReference>
<gene>
    <name evidence="14" type="ORF">FJM01_01240</name>
</gene>
<keyword evidence="9" id="KW-0472">Membrane</keyword>
<dbReference type="GO" id="GO:0045259">
    <property type="term" value="C:proton-transporting ATP synthase complex"/>
    <property type="evidence" value="ECO:0007669"/>
    <property type="project" value="UniProtKB-KW"/>
</dbReference>
<evidence type="ECO:0000256" key="10">
    <source>
        <dbReference type="ARBA" id="ARBA00023196"/>
    </source>
</evidence>
<keyword evidence="8" id="KW-0406">Ion transport</keyword>
<keyword evidence="5" id="KW-0375">Hydrogen ion transport</keyword>